<evidence type="ECO:0000313" key="2">
    <source>
        <dbReference type="EMBL" id="HDR50736.1"/>
    </source>
</evidence>
<dbReference type="AlphaFoldDB" id="A0A831PQ76"/>
<feature type="compositionally biased region" description="Polar residues" evidence="1">
    <location>
        <begin position="1"/>
        <end position="13"/>
    </location>
</feature>
<evidence type="ECO:0000256" key="1">
    <source>
        <dbReference type="SAM" id="MobiDB-lite"/>
    </source>
</evidence>
<organism evidence="2">
    <name type="scientific">Mariniphaga anaerophila</name>
    <dbReference type="NCBI Taxonomy" id="1484053"/>
    <lineage>
        <taxon>Bacteria</taxon>
        <taxon>Pseudomonadati</taxon>
        <taxon>Bacteroidota</taxon>
        <taxon>Bacteroidia</taxon>
        <taxon>Marinilabiliales</taxon>
        <taxon>Prolixibacteraceae</taxon>
        <taxon>Mariniphaga</taxon>
    </lineage>
</organism>
<accession>A0A831PQ76</accession>
<sequence>MNNGFAKSHSTGQAACGRRWQKKTDEQFKIICSLVFIMSIKSPVLSIDCKKKERLGNLYRKGKCFCTHA</sequence>
<protein>
    <submittedName>
        <fullName evidence="2">Uncharacterized protein</fullName>
    </submittedName>
</protein>
<dbReference type="Proteomes" id="UP000886047">
    <property type="component" value="Unassembled WGS sequence"/>
</dbReference>
<name>A0A831PQ76_9BACT</name>
<proteinExistence type="predicted"/>
<comment type="caution">
    <text evidence="2">The sequence shown here is derived from an EMBL/GenBank/DDBJ whole genome shotgun (WGS) entry which is preliminary data.</text>
</comment>
<feature type="region of interest" description="Disordered" evidence="1">
    <location>
        <begin position="1"/>
        <end position="21"/>
    </location>
</feature>
<reference evidence="2" key="1">
    <citation type="journal article" date="2020" name="mSystems">
        <title>Genome- and Community-Level Interaction Insights into Carbon Utilization and Element Cycling Functions of Hydrothermarchaeota in Hydrothermal Sediment.</title>
        <authorList>
            <person name="Zhou Z."/>
            <person name="Liu Y."/>
            <person name="Xu W."/>
            <person name="Pan J."/>
            <person name="Luo Z.H."/>
            <person name="Li M."/>
        </authorList>
    </citation>
    <scope>NUCLEOTIDE SEQUENCE [LARGE SCALE GENOMIC DNA]</scope>
    <source>
        <strain evidence="2">SpSt-1217</strain>
    </source>
</reference>
<dbReference type="EMBL" id="DSDK01000215">
    <property type="protein sequence ID" value="HDR50736.1"/>
    <property type="molecule type" value="Genomic_DNA"/>
</dbReference>
<gene>
    <name evidence="2" type="ORF">ENN90_03820</name>
</gene>